<feature type="chain" id="PRO_5002517856" description="ABC transporter substrate-binding protein" evidence="1">
    <location>
        <begin position="24"/>
        <end position="213"/>
    </location>
</feature>
<reference evidence="2 3" key="1">
    <citation type="journal article" date="2015" name="Genome Announc.">
        <title>Complete Genome Sequence of Sedimenticola thiotaurini Strain SIP-G1, a Polyphosphate- and Polyhydroxyalkanoate-Accumulating Sulfur-Oxidizing Gammaproteobacterium Isolated from Salt Marsh Sediments.</title>
        <authorList>
            <person name="Flood B.E."/>
            <person name="Jones D.S."/>
            <person name="Bailey J.V."/>
        </authorList>
    </citation>
    <scope>NUCLEOTIDE SEQUENCE [LARGE SCALE GENOMIC DNA]</scope>
    <source>
        <strain evidence="2 3">SIP-G1</strain>
    </source>
</reference>
<evidence type="ECO:0008006" key="4">
    <source>
        <dbReference type="Google" id="ProtNLM"/>
    </source>
</evidence>
<protein>
    <recommendedName>
        <fullName evidence="4">ABC transporter substrate-binding protein</fullName>
    </recommendedName>
</protein>
<dbReference type="InterPro" id="IPR042245">
    <property type="entry name" value="Tgt2/MlaC_sf"/>
</dbReference>
<sequence>MSLARRRIIFVLLLVCLPFTAVAEELAGPQQVIQRISDELQVVLMENQARMQEDPAFVYQLANDVLLPHVDFHRVSSLVLGKYWRRATAEQKKAFSREFQRLLVRTYATAFREFQGWEISYAPLRMSEGDSDVSVHTQVKRAGAAPVEVVYRMHIRDGDWKAYDVKIEGISLVTNYRSSFAKEVRRKGMQGLIQRITELNDSRVKQVADKGAS</sequence>
<evidence type="ECO:0000313" key="2">
    <source>
        <dbReference type="EMBL" id="AKH22255.1"/>
    </source>
</evidence>
<dbReference type="PANTHER" id="PTHR36573:SF1">
    <property type="entry name" value="INTERMEMBRANE PHOSPHOLIPID TRANSPORT SYSTEM BINDING PROTEIN MLAC"/>
    <property type="match status" value="1"/>
</dbReference>
<keyword evidence="3" id="KW-1185">Reference proteome</keyword>
<accession>A0A0F7K4V1</accession>
<dbReference type="PATRIC" id="fig|1543721.4.peg.2594"/>
<dbReference type="PANTHER" id="PTHR36573">
    <property type="entry name" value="INTERMEMBRANE PHOSPHOLIPID TRANSPORT SYSTEM BINDING PROTEIN MLAC"/>
    <property type="match status" value="1"/>
</dbReference>
<dbReference type="PIRSF" id="PIRSF004649">
    <property type="entry name" value="MlaC"/>
    <property type="match status" value="1"/>
</dbReference>
<evidence type="ECO:0000256" key="1">
    <source>
        <dbReference type="SAM" id="SignalP"/>
    </source>
</evidence>
<organism evidence="2 3">
    <name type="scientific">Sedimenticola thiotaurini</name>
    <dbReference type="NCBI Taxonomy" id="1543721"/>
    <lineage>
        <taxon>Bacteria</taxon>
        <taxon>Pseudomonadati</taxon>
        <taxon>Pseudomonadota</taxon>
        <taxon>Gammaproteobacteria</taxon>
        <taxon>Chromatiales</taxon>
        <taxon>Sedimenticolaceae</taxon>
        <taxon>Sedimenticola</taxon>
    </lineage>
</organism>
<dbReference type="Gene3D" id="3.10.450.710">
    <property type="entry name" value="Tgt2/MlaC"/>
    <property type="match status" value="1"/>
</dbReference>
<name>A0A0F7K4V1_9GAMM</name>
<dbReference type="AlphaFoldDB" id="A0A0F7K4V1"/>
<keyword evidence="1" id="KW-0732">Signal</keyword>
<evidence type="ECO:0000313" key="3">
    <source>
        <dbReference type="Proteomes" id="UP000034410"/>
    </source>
</evidence>
<proteinExistence type="predicted"/>
<dbReference type="Pfam" id="PF05494">
    <property type="entry name" value="MlaC"/>
    <property type="match status" value="1"/>
</dbReference>
<feature type="signal peptide" evidence="1">
    <location>
        <begin position="1"/>
        <end position="23"/>
    </location>
</feature>
<dbReference type="Proteomes" id="UP000034410">
    <property type="component" value="Chromosome"/>
</dbReference>
<dbReference type="EMBL" id="CP011412">
    <property type="protein sequence ID" value="AKH22255.1"/>
    <property type="molecule type" value="Genomic_DNA"/>
</dbReference>
<dbReference type="KEGG" id="seds:AAY24_12545"/>
<gene>
    <name evidence="2" type="ORF">AAY24_12545</name>
</gene>
<dbReference type="InterPro" id="IPR008869">
    <property type="entry name" value="MlaC/ttg2D"/>
</dbReference>